<name>A0ABD2PMA0_9PLAT</name>
<dbReference type="Pfam" id="PF00498">
    <property type="entry name" value="FHA"/>
    <property type="match status" value="1"/>
</dbReference>
<evidence type="ECO:0000313" key="4">
    <source>
        <dbReference type="Proteomes" id="UP001626550"/>
    </source>
</evidence>
<evidence type="ECO:0000313" key="3">
    <source>
        <dbReference type="EMBL" id="KAL3307541.1"/>
    </source>
</evidence>
<feature type="non-terminal residue" evidence="3">
    <location>
        <position position="265"/>
    </location>
</feature>
<accession>A0ABD2PMA0</accession>
<feature type="domain" description="FHA" evidence="2">
    <location>
        <begin position="10"/>
        <end position="47"/>
    </location>
</feature>
<reference evidence="3 4" key="1">
    <citation type="submission" date="2024-11" db="EMBL/GenBank/DDBJ databases">
        <title>Adaptive evolution of stress response genes in parasites aligns with host niche diversity.</title>
        <authorList>
            <person name="Hahn C."/>
            <person name="Resl P."/>
        </authorList>
    </citation>
    <scope>NUCLEOTIDE SEQUENCE [LARGE SCALE GENOMIC DNA]</scope>
    <source>
        <strain evidence="3">EGGRZ-B1_66</strain>
        <tissue evidence="3">Body</tissue>
    </source>
</reference>
<dbReference type="EMBL" id="JBJKFK010007103">
    <property type="protein sequence ID" value="KAL3307541.1"/>
    <property type="molecule type" value="Genomic_DNA"/>
</dbReference>
<sequence length="265" mass="30120">MQYGDGPSGLGWYIFDNGSKHGSFVNKRQLPAQKFIRIRVGHVLKLGQSTRLHLLQGPSEDVEEESEKTWSQLKQEKLKRSQIPISEAQEEEKTSPIGMACSWGMDDDDSESNEAGARQYNAAEFLKNLGSDSSSALTYESHYSSDPLTYLTNFFEREGIDGPEFRFVEAEYGKKVCKLDIPLEAGLVVVDCPIITGRKMKETKAHCALQACQMLDRLGELDPNKSRGVNRFEREKAQLEQNDYYSSDEDMFLDRTGDVEQRRKR</sequence>
<comment type="caution">
    <text evidence="3">The sequence shown here is derived from an EMBL/GenBank/DDBJ whole genome shotgun (WGS) entry which is preliminary data.</text>
</comment>
<dbReference type="InterPro" id="IPR000253">
    <property type="entry name" value="FHA_dom"/>
</dbReference>
<dbReference type="InterPro" id="IPR008984">
    <property type="entry name" value="SMAD_FHA_dom_sf"/>
</dbReference>
<proteinExistence type="predicted"/>
<keyword evidence="4" id="KW-1185">Reference proteome</keyword>
<dbReference type="AlphaFoldDB" id="A0ABD2PMA0"/>
<evidence type="ECO:0000256" key="1">
    <source>
        <dbReference type="SAM" id="MobiDB-lite"/>
    </source>
</evidence>
<feature type="region of interest" description="Disordered" evidence="1">
    <location>
        <begin position="240"/>
        <end position="265"/>
    </location>
</feature>
<dbReference type="InterPro" id="IPR050923">
    <property type="entry name" value="Cell_Proc_Reg/RNA_Proc"/>
</dbReference>
<feature type="compositionally biased region" description="Basic and acidic residues" evidence="1">
    <location>
        <begin position="252"/>
        <end position="265"/>
    </location>
</feature>
<dbReference type="Gene3D" id="2.60.200.20">
    <property type="match status" value="1"/>
</dbReference>
<evidence type="ECO:0000259" key="2">
    <source>
        <dbReference type="Pfam" id="PF00498"/>
    </source>
</evidence>
<dbReference type="Proteomes" id="UP001626550">
    <property type="component" value="Unassembled WGS sequence"/>
</dbReference>
<dbReference type="PANTHER" id="PTHR23308">
    <property type="entry name" value="NUCLEAR INHIBITOR OF PROTEIN PHOSPHATASE-1"/>
    <property type="match status" value="1"/>
</dbReference>
<organism evidence="3 4">
    <name type="scientific">Cichlidogyrus casuarinus</name>
    <dbReference type="NCBI Taxonomy" id="1844966"/>
    <lineage>
        <taxon>Eukaryota</taxon>
        <taxon>Metazoa</taxon>
        <taxon>Spiralia</taxon>
        <taxon>Lophotrochozoa</taxon>
        <taxon>Platyhelminthes</taxon>
        <taxon>Monogenea</taxon>
        <taxon>Monopisthocotylea</taxon>
        <taxon>Dactylogyridea</taxon>
        <taxon>Ancyrocephalidae</taxon>
        <taxon>Cichlidogyrus</taxon>
    </lineage>
</organism>
<gene>
    <name evidence="3" type="primary">SLC4A1AP</name>
    <name evidence="3" type="ORF">Ciccas_013943</name>
</gene>
<dbReference type="SUPFAM" id="SSF49879">
    <property type="entry name" value="SMAD/FHA domain"/>
    <property type="match status" value="1"/>
</dbReference>
<protein>
    <submittedName>
        <fullName evidence="3">Kanadaptin</fullName>
    </submittedName>
</protein>